<comment type="caution">
    <text evidence="2">The sequence shown here is derived from an EMBL/GenBank/DDBJ whole genome shotgun (WGS) entry which is preliminary data.</text>
</comment>
<dbReference type="PANTHER" id="PTHR33802">
    <property type="entry name" value="SI:CH211-161H7.5-RELATED"/>
    <property type="match status" value="1"/>
</dbReference>
<evidence type="ECO:0000313" key="2">
    <source>
        <dbReference type="EMBL" id="CAK8688929.1"/>
    </source>
</evidence>
<dbReference type="EMBL" id="CAWYQH010000108">
    <property type="protein sequence ID" value="CAK8688929.1"/>
    <property type="molecule type" value="Genomic_DNA"/>
</dbReference>
<organism evidence="2 3">
    <name type="scientific">Clavelina lepadiformis</name>
    <name type="common">Light-bulb sea squirt</name>
    <name type="synonym">Ascidia lepadiformis</name>
    <dbReference type="NCBI Taxonomy" id="159417"/>
    <lineage>
        <taxon>Eukaryota</taxon>
        <taxon>Metazoa</taxon>
        <taxon>Chordata</taxon>
        <taxon>Tunicata</taxon>
        <taxon>Ascidiacea</taxon>
        <taxon>Aplousobranchia</taxon>
        <taxon>Clavelinidae</taxon>
        <taxon>Clavelina</taxon>
    </lineage>
</organism>
<dbReference type="Proteomes" id="UP001642483">
    <property type="component" value="Unassembled WGS sequence"/>
</dbReference>
<keyword evidence="1" id="KW-0812">Transmembrane</keyword>
<keyword evidence="1" id="KW-0472">Membrane</keyword>
<reference evidence="2 3" key="1">
    <citation type="submission" date="2024-02" db="EMBL/GenBank/DDBJ databases">
        <authorList>
            <person name="Daric V."/>
            <person name="Darras S."/>
        </authorList>
    </citation>
    <scope>NUCLEOTIDE SEQUENCE [LARGE SCALE GENOMIC DNA]</scope>
</reference>
<protein>
    <submittedName>
        <fullName evidence="2">Uncharacterized protein</fullName>
    </submittedName>
</protein>
<evidence type="ECO:0000256" key="1">
    <source>
        <dbReference type="SAM" id="Phobius"/>
    </source>
</evidence>
<feature type="transmembrane region" description="Helical" evidence="1">
    <location>
        <begin position="57"/>
        <end position="84"/>
    </location>
</feature>
<feature type="transmembrane region" description="Helical" evidence="1">
    <location>
        <begin position="245"/>
        <end position="262"/>
    </location>
</feature>
<keyword evidence="1" id="KW-1133">Transmembrane helix</keyword>
<feature type="transmembrane region" description="Helical" evidence="1">
    <location>
        <begin position="274"/>
        <end position="297"/>
    </location>
</feature>
<feature type="transmembrane region" description="Helical" evidence="1">
    <location>
        <begin position="217"/>
        <end position="239"/>
    </location>
</feature>
<feature type="transmembrane region" description="Helical" evidence="1">
    <location>
        <begin position="177"/>
        <end position="196"/>
    </location>
</feature>
<dbReference type="PANTHER" id="PTHR33802:SF1">
    <property type="entry name" value="XK-RELATED PROTEIN"/>
    <property type="match status" value="1"/>
</dbReference>
<gene>
    <name evidence="2" type="ORF">CVLEPA_LOCUS20882</name>
</gene>
<feature type="transmembrane region" description="Helical" evidence="1">
    <location>
        <begin position="96"/>
        <end position="117"/>
    </location>
</feature>
<proteinExistence type="predicted"/>
<feature type="transmembrane region" description="Helical" evidence="1">
    <location>
        <begin position="123"/>
        <end position="142"/>
    </location>
</feature>
<sequence>MIMGASTTRKAFVVIAFVTYIISLIFAYLNTAGVGIYRSTNGAIDRKYFQHVSPAGTAFGIVWPIIYVWNLVAIVYLFVSLFLPPNKSPVNNNPTLVTYPFLAAYILAWSSTIGWLFAFDNEILELSFVILILAAGSVYVALGASCKVVRQNVLHLEANCKVMLWLVRIFLQNGLGLPATWLTIATLLNLADVMIYQDSKSSTIAIQRGTVSIEDGSTAALSLLWVIVVAWFILENFVWEKYCRYLFTIYPVIILALSGLIGRLRFVDGANRNLVLASVELGFVCVVLIVRVGLSIYRYKTRPVLA</sequence>
<name>A0ABP0GAV0_CLALP</name>
<feature type="transmembrane region" description="Helical" evidence="1">
    <location>
        <begin position="12"/>
        <end position="37"/>
    </location>
</feature>
<keyword evidence="3" id="KW-1185">Reference proteome</keyword>
<accession>A0ABP0GAV0</accession>
<evidence type="ECO:0000313" key="3">
    <source>
        <dbReference type="Proteomes" id="UP001642483"/>
    </source>
</evidence>